<feature type="region of interest" description="Disordered" evidence="6">
    <location>
        <begin position="495"/>
        <end position="525"/>
    </location>
</feature>
<dbReference type="Proteomes" id="UP000472260">
    <property type="component" value="Unassembled WGS sequence"/>
</dbReference>
<dbReference type="Gene3D" id="3.30.40.10">
    <property type="entry name" value="Zinc/RING finger domain, C3HC4 (zinc finger)"/>
    <property type="match status" value="1"/>
</dbReference>
<feature type="compositionally biased region" description="Low complexity" evidence="6">
    <location>
        <begin position="500"/>
        <end position="525"/>
    </location>
</feature>
<dbReference type="InterPro" id="IPR013083">
    <property type="entry name" value="Znf_RING/FYVE/PHD"/>
</dbReference>
<evidence type="ECO:0000256" key="5">
    <source>
        <dbReference type="SAM" id="Coils"/>
    </source>
</evidence>
<proteinExistence type="predicted"/>
<sequence length="581" mass="66626">MFLFSKKKKPSEDSIKRLEYQLCLAKEAGADDILDISACELAEVPSSAFSICKVLQKKVSLFTAVFFSEPLVGIRSFTAVSTLIVLDLHENKLTSLPDDIGQLLSLQVFLLYMNKADVNCCFLCEMSLEYCPPSQYLLPVLEHDEGKQEVDCVDGEEMAWQSKFMDYEKRKVQKQLEKLIFEKDLEEKRREHTQLLLLNNSHKEDSLCFSVSQEQQRLELGVSQQQKAQETDRQKMLDKVHLAESNIMSRISDLLLDNKRMLSESYSLRLLQEAREAKTQILLSETCKSLDYMDRKFDQVLSLQQLDKSKAISQILQEEEMQKAAFEALQLQKDSVHAYIRNQIKLIETELMQLTKLEVKRRNLDTENLQEVLADQRTALTDLLQQLLKQKDQREEELRMVLVEMAQKCESNQQNYWMIQYQRLLDAKPLSLRMQETAVDADLGNLLCKLSAQHYLPIIAHHRITAEALRNMTTKDLRKVRHISFCVLAHRKMQEAGPSTPSAPLQQQLTPPLTPSTPLTPTAPSPDSWSSSECVVCMEHESQVIFLPCGHVCCCQTCSDALQSCPLCRGSISQRVRLYHG</sequence>
<dbReference type="GO" id="GO:0061630">
    <property type="term" value="F:ubiquitin protein ligase activity"/>
    <property type="evidence" value="ECO:0007669"/>
    <property type="project" value="TreeGrafter"/>
</dbReference>
<evidence type="ECO:0000256" key="6">
    <source>
        <dbReference type="SAM" id="MobiDB-lite"/>
    </source>
</evidence>
<evidence type="ECO:0000256" key="4">
    <source>
        <dbReference type="PROSITE-ProRule" id="PRU00175"/>
    </source>
</evidence>
<evidence type="ECO:0000259" key="7">
    <source>
        <dbReference type="PROSITE" id="PS50089"/>
    </source>
</evidence>
<evidence type="ECO:0000313" key="9">
    <source>
        <dbReference type="Proteomes" id="UP000472260"/>
    </source>
</evidence>
<accession>A0A671Q542</accession>
<evidence type="ECO:0000313" key="8">
    <source>
        <dbReference type="Ensembl" id="ENSSANP00000066725.1"/>
    </source>
</evidence>
<dbReference type="InterPro" id="IPR001841">
    <property type="entry name" value="Znf_RING"/>
</dbReference>
<dbReference type="PROSITE" id="PS51450">
    <property type="entry name" value="LRR"/>
    <property type="match status" value="1"/>
</dbReference>
<dbReference type="PROSITE" id="PS50089">
    <property type="entry name" value="ZF_RING_2"/>
    <property type="match status" value="1"/>
</dbReference>
<dbReference type="GO" id="GO:0008270">
    <property type="term" value="F:zinc ion binding"/>
    <property type="evidence" value="ECO:0007669"/>
    <property type="project" value="UniProtKB-KW"/>
</dbReference>
<reference evidence="8" key="2">
    <citation type="submission" date="2025-09" db="UniProtKB">
        <authorList>
            <consortium name="Ensembl"/>
        </authorList>
    </citation>
    <scope>IDENTIFICATION</scope>
</reference>
<dbReference type="PANTHER" id="PTHR22696">
    <property type="entry name" value="E3 UBIQUITIN-PROTEIN LIGASE RNF26"/>
    <property type="match status" value="1"/>
</dbReference>
<reference evidence="8" key="1">
    <citation type="submission" date="2025-08" db="UniProtKB">
        <authorList>
            <consortium name="Ensembl"/>
        </authorList>
    </citation>
    <scope>IDENTIFICATION</scope>
</reference>
<keyword evidence="2 4" id="KW-0863">Zinc-finger</keyword>
<dbReference type="Ensembl" id="ENSSANT00000070923.1">
    <property type="protein sequence ID" value="ENSSANP00000066725.1"/>
    <property type="gene ID" value="ENSSANG00000033252.1"/>
</dbReference>
<dbReference type="PANTHER" id="PTHR22696:SF1">
    <property type="entry name" value="E3 UBIQUITIN-PROTEIN LIGASE RNF26"/>
    <property type="match status" value="1"/>
</dbReference>
<dbReference type="GO" id="GO:0016567">
    <property type="term" value="P:protein ubiquitination"/>
    <property type="evidence" value="ECO:0007669"/>
    <property type="project" value="TreeGrafter"/>
</dbReference>
<dbReference type="InterPro" id="IPR001611">
    <property type="entry name" value="Leu-rich_rpt"/>
</dbReference>
<dbReference type="FunFam" id="1.10.1170.10:FF:000002">
    <property type="entry name" value="Baculoviral IAP repeat containing 7"/>
    <property type="match status" value="1"/>
</dbReference>
<organism evidence="8 9">
    <name type="scientific">Sinocyclocheilus anshuiensis</name>
    <dbReference type="NCBI Taxonomy" id="1608454"/>
    <lineage>
        <taxon>Eukaryota</taxon>
        <taxon>Metazoa</taxon>
        <taxon>Chordata</taxon>
        <taxon>Craniata</taxon>
        <taxon>Vertebrata</taxon>
        <taxon>Euteleostomi</taxon>
        <taxon>Actinopterygii</taxon>
        <taxon>Neopterygii</taxon>
        <taxon>Teleostei</taxon>
        <taxon>Ostariophysi</taxon>
        <taxon>Cypriniformes</taxon>
        <taxon>Cyprinidae</taxon>
        <taxon>Cyprininae</taxon>
        <taxon>Sinocyclocheilus</taxon>
    </lineage>
</organism>
<evidence type="ECO:0000256" key="3">
    <source>
        <dbReference type="ARBA" id="ARBA00022833"/>
    </source>
</evidence>
<dbReference type="Gene3D" id="3.80.10.10">
    <property type="entry name" value="Ribonuclease Inhibitor"/>
    <property type="match status" value="1"/>
</dbReference>
<keyword evidence="9" id="KW-1185">Reference proteome</keyword>
<evidence type="ECO:0000256" key="1">
    <source>
        <dbReference type="ARBA" id="ARBA00022723"/>
    </source>
</evidence>
<name>A0A671Q542_9TELE</name>
<dbReference type="SUPFAM" id="SSF52058">
    <property type="entry name" value="L domain-like"/>
    <property type="match status" value="1"/>
</dbReference>
<dbReference type="CDD" id="cd16515">
    <property type="entry name" value="RING-HC_LRSAM1"/>
    <property type="match status" value="1"/>
</dbReference>
<keyword evidence="5" id="KW-0175">Coiled coil</keyword>
<feature type="domain" description="RING-type" evidence="7">
    <location>
        <begin position="534"/>
        <end position="569"/>
    </location>
</feature>
<feature type="coiled-coil region" evidence="5">
    <location>
        <begin position="377"/>
        <end position="404"/>
    </location>
</feature>
<keyword evidence="1" id="KW-0479">Metal-binding</keyword>
<dbReference type="InterPro" id="IPR032675">
    <property type="entry name" value="LRR_dom_sf"/>
</dbReference>
<dbReference type="AlphaFoldDB" id="A0A671Q542"/>
<protein>
    <submittedName>
        <fullName evidence="8">E3 ubiquitin-protein ligase LRSAM1-like</fullName>
    </submittedName>
</protein>
<evidence type="ECO:0000256" key="2">
    <source>
        <dbReference type="ARBA" id="ARBA00022771"/>
    </source>
</evidence>
<keyword evidence="3" id="KW-0862">Zinc</keyword>
<dbReference type="SUPFAM" id="SSF57850">
    <property type="entry name" value="RING/U-box"/>
    <property type="match status" value="1"/>
</dbReference>
<dbReference type="Pfam" id="PF13920">
    <property type="entry name" value="zf-C3HC4_3"/>
    <property type="match status" value="1"/>
</dbReference>
<dbReference type="GO" id="GO:0006511">
    <property type="term" value="P:ubiquitin-dependent protein catabolic process"/>
    <property type="evidence" value="ECO:0007669"/>
    <property type="project" value="TreeGrafter"/>
</dbReference>
<gene>
    <name evidence="8" type="primary">lrsam1</name>
</gene>